<gene>
    <name evidence="2" type="ORF">METZ01_LOCUS468706</name>
</gene>
<dbReference type="PANTHER" id="PTHR30615">
    <property type="entry name" value="UNCHARACTERIZED PROTEIN YJBQ-RELATED"/>
    <property type="match status" value="1"/>
</dbReference>
<proteinExistence type="inferred from homology"/>
<dbReference type="NCBIfam" id="TIGR00149">
    <property type="entry name" value="TIGR00149_YjbQ"/>
    <property type="match status" value="1"/>
</dbReference>
<dbReference type="Gene3D" id="2.60.120.460">
    <property type="entry name" value="YjbQ-like"/>
    <property type="match status" value="1"/>
</dbReference>
<dbReference type="Pfam" id="PF01894">
    <property type="entry name" value="YjbQ"/>
    <property type="match status" value="1"/>
</dbReference>
<protein>
    <recommendedName>
        <fullName evidence="3">Secondary thiamine-phosphate synthase enzyme</fullName>
    </recommendedName>
</protein>
<reference evidence="2" key="1">
    <citation type="submission" date="2018-05" db="EMBL/GenBank/DDBJ databases">
        <authorList>
            <person name="Lanie J.A."/>
            <person name="Ng W.-L."/>
            <person name="Kazmierczak K.M."/>
            <person name="Andrzejewski T.M."/>
            <person name="Davidsen T.M."/>
            <person name="Wayne K.J."/>
            <person name="Tettelin H."/>
            <person name="Glass J.I."/>
            <person name="Rusch D."/>
            <person name="Podicherti R."/>
            <person name="Tsui H.-C.T."/>
            <person name="Winkler M.E."/>
        </authorList>
    </citation>
    <scope>NUCLEOTIDE SEQUENCE</scope>
</reference>
<comment type="similarity">
    <text evidence="1">Belongs to the UPF0047 family.</text>
</comment>
<dbReference type="AlphaFoldDB" id="A0A383B780"/>
<dbReference type="InterPro" id="IPR035917">
    <property type="entry name" value="YjbQ-like_sf"/>
</dbReference>
<accession>A0A383B780</accession>
<name>A0A383B780_9ZZZZ</name>
<sequence length="168" mass="18885">MSKSSTVTVRERPVSEVTTASAGGLMIHGETIIISTDQRVEVVDLTDRVMAFVKKLDIREGIVSLWSLHTTCTIFLNEFQSALTSDIKRFLEQMVDRDGEWKHNDPDHSDCDRMNADSHIRALLLGHSLTLQVSDGEIVLGQWQRILMGELDGPRARTLRLQVWGVGE</sequence>
<evidence type="ECO:0000256" key="1">
    <source>
        <dbReference type="ARBA" id="ARBA00005534"/>
    </source>
</evidence>
<evidence type="ECO:0000313" key="2">
    <source>
        <dbReference type="EMBL" id="SVE15852.1"/>
    </source>
</evidence>
<dbReference type="InterPro" id="IPR001602">
    <property type="entry name" value="UPF0047_YjbQ-like"/>
</dbReference>
<dbReference type="EMBL" id="UINC01198063">
    <property type="protein sequence ID" value="SVE15852.1"/>
    <property type="molecule type" value="Genomic_DNA"/>
</dbReference>
<dbReference type="SUPFAM" id="SSF111038">
    <property type="entry name" value="YjbQ-like"/>
    <property type="match status" value="1"/>
</dbReference>
<dbReference type="PANTHER" id="PTHR30615:SF8">
    <property type="entry name" value="UPF0047 PROTEIN C4A8.02C"/>
    <property type="match status" value="1"/>
</dbReference>
<organism evidence="2">
    <name type="scientific">marine metagenome</name>
    <dbReference type="NCBI Taxonomy" id="408172"/>
    <lineage>
        <taxon>unclassified sequences</taxon>
        <taxon>metagenomes</taxon>
        <taxon>ecological metagenomes</taxon>
    </lineage>
</organism>
<evidence type="ECO:0008006" key="3">
    <source>
        <dbReference type="Google" id="ProtNLM"/>
    </source>
</evidence>
<dbReference type="PIRSF" id="PIRSF004681">
    <property type="entry name" value="UCP004681"/>
    <property type="match status" value="1"/>
</dbReference>